<dbReference type="AlphaFoldDB" id="A0A545TDV6"/>
<feature type="transmembrane region" description="Helical" evidence="7">
    <location>
        <begin position="85"/>
        <end position="103"/>
    </location>
</feature>
<evidence type="ECO:0000256" key="1">
    <source>
        <dbReference type="ARBA" id="ARBA00004651"/>
    </source>
</evidence>
<evidence type="ECO:0000259" key="8">
    <source>
        <dbReference type="Pfam" id="PF00924"/>
    </source>
</evidence>
<keyword evidence="6 7" id="KW-0472">Membrane</keyword>
<feature type="transmembrane region" description="Helical" evidence="7">
    <location>
        <begin position="57"/>
        <end position="79"/>
    </location>
</feature>
<dbReference type="PANTHER" id="PTHR30221:SF1">
    <property type="entry name" value="SMALL-CONDUCTANCE MECHANOSENSITIVE CHANNEL"/>
    <property type="match status" value="1"/>
</dbReference>
<feature type="transmembrane region" description="Helical" evidence="7">
    <location>
        <begin position="16"/>
        <end position="37"/>
    </location>
</feature>
<keyword evidence="5 7" id="KW-1133">Transmembrane helix</keyword>
<feature type="domain" description="Mechanosensitive ion channel MscS" evidence="8">
    <location>
        <begin position="106"/>
        <end position="171"/>
    </location>
</feature>
<dbReference type="InterPro" id="IPR008910">
    <property type="entry name" value="MSC_TM_helix"/>
</dbReference>
<evidence type="ECO:0000256" key="3">
    <source>
        <dbReference type="ARBA" id="ARBA00022475"/>
    </source>
</evidence>
<dbReference type="InterPro" id="IPR049278">
    <property type="entry name" value="MS_channel_C"/>
</dbReference>
<evidence type="ECO:0000313" key="10">
    <source>
        <dbReference type="EMBL" id="TQV75371.1"/>
    </source>
</evidence>
<name>A0A545TDV6_9GAMM</name>
<dbReference type="Pfam" id="PF00924">
    <property type="entry name" value="MS_channel_2nd"/>
    <property type="match status" value="1"/>
</dbReference>
<evidence type="ECO:0000259" key="9">
    <source>
        <dbReference type="Pfam" id="PF21082"/>
    </source>
</evidence>
<dbReference type="InterPro" id="IPR010920">
    <property type="entry name" value="LSM_dom_sf"/>
</dbReference>
<dbReference type="Proteomes" id="UP000317839">
    <property type="component" value="Unassembled WGS sequence"/>
</dbReference>
<gene>
    <name evidence="10" type="ORF">FLL45_10595</name>
</gene>
<dbReference type="InterPro" id="IPR023408">
    <property type="entry name" value="MscS_beta-dom_sf"/>
</dbReference>
<sequence length="273" mass="29827">MDFTQTDLEKIIDTYVIPYGLNLIFAIVIFLVGKMVVKGIVSLTKKLLNKANLDGVLVSFVSAIINSILMLFVIIAAVGQLGVDTTSLVALIGAAGLAIGLSLQSSLQNFASGVMLIVFRPFTSGDFVEVAGIAGVIEKISIFSTQLRTGDNKLMIVPNGKIYGDVIINYSAKDTRRVDMVFGIGYDDDIKKAKNLIMKVLEEDERILADPAPLVAVSELADSSVNFAVRPWVNSADYWGVYFDTHEKIKLVFDEENISIPYPQMDVHLDKVS</sequence>
<dbReference type="RefSeq" id="WP_142941986.1">
    <property type="nucleotide sequence ID" value="NZ_VIKR01000002.1"/>
</dbReference>
<keyword evidence="7" id="KW-0407">Ion channel</keyword>
<protein>
    <recommendedName>
        <fullName evidence="7">Small-conductance mechanosensitive channel</fullName>
    </recommendedName>
</protein>
<dbReference type="Gene3D" id="1.10.287.1260">
    <property type="match status" value="1"/>
</dbReference>
<accession>A0A545TDV6</accession>
<keyword evidence="4 7" id="KW-0812">Transmembrane</keyword>
<dbReference type="EMBL" id="VIKR01000002">
    <property type="protein sequence ID" value="TQV75371.1"/>
    <property type="molecule type" value="Genomic_DNA"/>
</dbReference>
<keyword evidence="11" id="KW-1185">Reference proteome</keyword>
<feature type="domain" description="Mechanosensitive ion channel MscS C-terminal" evidence="9">
    <location>
        <begin position="178"/>
        <end position="260"/>
    </location>
</feature>
<comment type="caution">
    <text evidence="10">The sequence shown here is derived from an EMBL/GenBank/DDBJ whole genome shotgun (WGS) entry which is preliminary data.</text>
</comment>
<reference evidence="10 11" key="1">
    <citation type="submission" date="2019-06" db="EMBL/GenBank/DDBJ databases">
        <title>Draft genome of Aliikangiella marina GYP-15.</title>
        <authorList>
            <person name="Wang G."/>
        </authorList>
    </citation>
    <scope>NUCLEOTIDE SEQUENCE [LARGE SCALE GENOMIC DNA]</scope>
    <source>
        <strain evidence="10 11">GYP-15</strain>
    </source>
</reference>
<dbReference type="PANTHER" id="PTHR30221">
    <property type="entry name" value="SMALL-CONDUCTANCE MECHANOSENSITIVE CHANNEL"/>
    <property type="match status" value="1"/>
</dbReference>
<comment type="similarity">
    <text evidence="2 7">Belongs to the MscS (TC 1.A.23) family.</text>
</comment>
<evidence type="ECO:0000256" key="6">
    <source>
        <dbReference type="ARBA" id="ARBA00023136"/>
    </source>
</evidence>
<comment type="subcellular location">
    <subcellularLocation>
        <location evidence="7">Cell inner membrane</location>
        <topology evidence="7">Multi-pass membrane protein</topology>
    </subcellularLocation>
    <subcellularLocation>
        <location evidence="1">Cell membrane</location>
        <topology evidence="1">Multi-pass membrane protein</topology>
    </subcellularLocation>
</comment>
<dbReference type="InterPro" id="IPR011014">
    <property type="entry name" value="MscS_channel_TM-2"/>
</dbReference>
<dbReference type="Gene3D" id="2.30.30.60">
    <property type="match status" value="1"/>
</dbReference>
<organism evidence="10 11">
    <name type="scientific">Aliikangiella marina</name>
    <dbReference type="NCBI Taxonomy" id="1712262"/>
    <lineage>
        <taxon>Bacteria</taxon>
        <taxon>Pseudomonadati</taxon>
        <taxon>Pseudomonadota</taxon>
        <taxon>Gammaproteobacteria</taxon>
        <taxon>Oceanospirillales</taxon>
        <taxon>Pleioneaceae</taxon>
        <taxon>Aliikangiella</taxon>
    </lineage>
</organism>
<keyword evidence="3" id="KW-1003">Cell membrane</keyword>
<keyword evidence="7" id="KW-0813">Transport</keyword>
<dbReference type="OrthoDB" id="9809206at2"/>
<dbReference type="Pfam" id="PF21082">
    <property type="entry name" value="MS_channel_3rd"/>
    <property type="match status" value="1"/>
</dbReference>
<dbReference type="SUPFAM" id="SSF50182">
    <property type="entry name" value="Sm-like ribonucleoproteins"/>
    <property type="match status" value="1"/>
</dbReference>
<dbReference type="InterPro" id="IPR045275">
    <property type="entry name" value="MscS_archaea/bacteria_type"/>
</dbReference>
<keyword evidence="7" id="KW-0997">Cell inner membrane</keyword>
<proteinExistence type="inferred from homology"/>
<comment type="subunit">
    <text evidence="7">Homoheptamer.</text>
</comment>
<comment type="function">
    <text evidence="7">Mechanosensitive channel that participates in the regulation of osmotic pressure changes within the cell, opening in response to stretch forces in the membrane lipid bilayer, without the need for other proteins. Contributes to normal resistance to hypoosmotic shock. Forms an ion channel of 1.0 nanosiemens conductance with a slight preference for anions.</text>
</comment>
<dbReference type="Pfam" id="PF05552">
    <property type="entry name" value="MS_channel_1st_1"/>
    <property type="match status" value="1"/>
</dbReference>
<dbReference type="SUPFAM" id="SSF82861">
    <property type="entry name" value="Mechanosensitive channel protein MscS (YggB), transmembrane region"/>
    <property type="match status" value="1"/>
</dbReference>
<evidence type="ECO:0000313" key="11">
    <source>
        <dbReference type="Proteomes" id="UP000317839"/>
    </source>
</evidence>
<evidence type="ECO:0000256" key="2">
    <source>
        <dbReference type="ARBA" id="ARBA00008017"/>
    </source>
</evidence>
<dbReference type="GO" id="GO:0005886">
    <property type="term" value="C:plasma membrane"/>
    <property type="evidence" value="ECO:0007669"/>
    <property type="project" value="UniProtKB-SubCell"/>
</dbReference>
<evidence type="ECO:0000256" key="4">
    <source>
        <dbReference type="ARBA" id="ARBA00022692"/>
    </source>
</evidence>
<evidence type="ECO:0000256" key="7">
    <source>
        <dbReference type="RuleBase" id="RU369025"/>
    </source>
</evidence>
<dbReference type="InterPro" id="IPR006685">
    <property type="entry name" value="MscS_channel_2nd"/>
</dbReference>
<dbReference type="SUPFAM" id="SSF82689">
    <property type="entry name" value="Mechanosensitive channel protein MscS (YggB), C-terminal domain"/>
    <property type="match status" value="1"/>
</dbReference>
<dbReference type="InterPro" id="IPR011066">
    <property type="entry name" value="MscS_channel_C_sf"/>
</dbReference>
<dbReference type="GO" id="GO:0008381">
    <property type="term" value="F:mechanosensitive monoatomic ion channel activity"/>
    <property type="evidence" value="ECO:0007669"/>
    <property type="project" value="InterPro"/>
</dbReference>
<keyword evidence="7" id="KW-0406">Ion transport</keyword>
<dbReference type="Gene3D" id="3.30.70.100">
    <property type="match status" value="1"/>
</dbReference>
<evidence type="ECO:0000256" key="5">
    <source>
        <dbReference type="ARBA" id="ARBA00022989"/>
    </source>
</evidence>
<comment type="caution">
    <text evidence="7">Lacks conserved residue(s) required for the propagation of feature annotation.</text>
</comment>